<reference evidence="2 3" key="1">
    <citation type="submission" date="2019-03" db="EMBL/GenBank/DDBJ databases">
        <authorList>
            <person name="Kim M.K.M."/>
        </authorList>
    </citation>
    <scope>NUCLEOTIDE SEQUENCE [LARGE SCALE GENOMIC DNA]</scope>
    <source>
        <strain evidence="2 3">18JY21-1</strain>
    </source>
</reference>
<name>A0A4R4EB30_9BACL</name>
<gene>
    <name evidence="2" type="ORF">E0485_11385</name>
</gene>
<dbReference type="OrthoDB" id="411356at2"/>
<dbReference type="CDD" id="cd02947">
    <property type="entry name" value="TRX_family"/>
    <property type="match status" value="1"/>
</dbReference>
<organism evidence="2 3">
    <name type="scientific">Paenibacillus albiflavus</name>
    <dbReference type="NCBI Taxonomy" id="2545760"/>
    <lineage>
        <taxon>Bacteria</taxon>
        <taxon>Bacillati</taxon>
        <taxon>Bacillota</taxon>
        <taxon>Bacilli</taxon>
        <taxon>Bacillales</taxon>
        <taxon>Paenibacillaceae</taxon>
        <taxon>Paenibacillus</taxon>
    </lineage>
</organism>
<dbReference type="AlphaFoldDB" id="A0A4R4EB30"/>
<proteinExistence type="predicted"/>
<dbReference type="SUPFAM" id="SSF52833">
    <property type="entry name" value="Thioredoxin-like"/>
    <property type="match status" value="1"/>
</dbReference>
<dbReference type="RefSeq" id="WP_132418164.1">
    <property type="nucleotide sequence ID" value="NZ_SKFG01000010.1"/>
</dbReference>
<dbReference type="Gene3D" id="3.40.30.10">
    <property type="entry name" value="Glutaredoxin"/>
    <property type="match status" value="1"/>
</dbReference>
<accession>A0A4R4EB30</accession>
<protein>
    <submittedName>
        <fullName evidence="2">Thioredoxin</fullName>
    </submittedName>
</protein>
<feature type="domain" description="Thioredoxin" evidence="1">
    <location>
        <begin position="4"/>
        <end position="88"/>
    </location>
</feature>
<sequence>MNEITTQAEWETRIHNYPMCVLFIKTEHCGVCDAVLDKTKALLTKYPEVDFSLVHMQDHPDISSAYLVFTAPTILLFIEGKEVYRASRFVLMTELDTTIQKWHEIIYPNT</sequence>
<evidence type="ECO:0000259" key="1">
    <source>
        <dbReference type="Pfam" id="PF00085"/>
    </source>
</evidence>
<dbReference type="Proteomes" id="UP000295418">
    <property type="component" value="Unassembled WGS sequence"/>
</dbReference>
<dbReference type="InterPro" id="IPR036249">
    <property type="entry name" value="Thioredoxin-like_sf"/>
</dbReference>
<evidence type="ECO:0000313" key="3">
    <source>
        <dbReference type="Proteomes" id="UP000295418"/>
    </source>
</evidence>
<evidence type="ECO:0000313" key="2">
    <source>
        <dbReference type="EMBL" id="TCZ77064.1"/>
    </source>
</evidence>
<dbReference type="Pfam" id="PF00085">
    <property type="entry name" value="Thioredoxin"/>
    <property type="match status" value="1"/>
</dbReference>
<comment type="caution">
    <text evidence="2">The sequence shown here is derived from an EMBL/GenBank/DDBJ whole genome shotgun (WGS) entry which is preliminary data.</text>
</comment>
<dbReference type="EMBL" id="SKFG01000010">
    <property type="protein sequence ID" value="TCZ77064.1"/>
    <property type="molecule type" value="Genomic_DNA"/>
</dbReference>
<keyword evidence="3" id="KW-1185">Reference proteome</keyword>
<dbReference type="InterPro" id="IPR013766">
    <property type="entry name" value="Thioredoxin_domain"/>
</dbReference>